<dbReference type="EMBL" id="BMAU01021301">
    <property type="protein sequence ID" value="GFY10939.1"/>
    <property type="molecule type" value="Genomic_DNA"/>
</dbReference>
<evidence type="ECO:0000259" key="1">
    <source>
        <dbReference type="PROSITE" id="PS50994"/>
    </source>
</evidence>
<dbReference type="GO" id="GO:0003676">
    <property type="term" value="F:nucleic acid binding"/>
    <property type="evidence" value="ECO:0007669"/>
    <property type="project" value="InterPro"/>
</dbReference>
<dbReference type="InterPro" id="IPR001584">
    <property type="entry name" value="Integrase_cat-core"/>
</dbReference>
<gene>
    <name evidence="2" type="primary">AVEN_62059_1</name>
    <name evidence="2" type="ORF">TNCV_1124611</name>
</gene>
<reference evidence="2" key="1">
    <citation type="submission" date="2020-08" db="EMBL/GenBank/DDBJ databases">
        <title>Multicomponent nature underlies the extraordinary mechanical properties of spider dragline silk.</title>
        <authorList>
            <person name="Kono N."/>
            <person name="Nakamura H."/>
            <person name="Mori M."/>
            <person name="Yoshida Y."/>
            <person name="Ohtoshi R."/>
            <person name="Malay A.D."/>
            <person name="Moran D.A.P."/>
            <person name="Tomita M."/>
            <person name="Numata K."/>
            <person name="Arakawa K."/>
        </authorList>
    </citation>
    <scope>NUCLEOTIDE SEQUENCE</scope>
</reference>
<organism evidence="2 3">
    <name type="scientific">Trichonephila clavipes</name>
    <name type="common">Golden silk orbweaver</name>
    <name type="synonym">Nephila clavipes</name>
    <dbReference type="NCBI Taxonomy" id="2585209"/>
    <lineage>
        <taxon>Eukaryota</taxon>
        <taxon>Metazoa</taxon>
        <taxon>Ecdysozoa</taxon>
        <taxon>Arthropoda</taxon>
        <taxon>Chelicerata</taxon>
        <taxon>Arachnida</taxon>
        <taxon>Araneae</taxon>
        <taxon>Araneomorphae</taxon>
        <taxon>Entelegynae</taxon>
        <taxon>Araneoidea</taxon>
        <taxon>Nephilidae</taxon>
        <taxon>Trichonephila</taxon>
    </lineage>
</organism>
<dbReference type="Pfam" id="PF17921">
    <property type="entry name" value="Integrase_H2C2"/>
    <property type="match status" value="1"/>
</dbReference>
<dbReference type="SUPFAM" id="SSF53098">
    <property type="entry name" value="Ribonuclease H-like"/>
    <property type="match status" value="1"/>
</dbReference>
<dbReference type="PANTHER" id="PTHR47331:SF1">
    <property type="entry name" value="GAG-LIKE PROTEIN"/>
    <property type="match status" value="1"/>
</dbReference>
<protein>
    <submittedName>
        <fullName evidence="2">Integrase catalytic domain-containing protein</fullName>
    </submittedName>
</protein>
<dbReference type="Pfam" id="PF18701">
    <property type="entry name" value="DUF5641"/>
    <property type="match status" value="1"/>
</dbReference>
<sequence length="814" mass="94603">MNFTRGKLEDGFYVDNLVTSVENEYQYETLKRQAIEIMADGCFDLRCWFFSGCSEDPIRSVLGLKWNMKEDTLSCELIKRENKDEQITKRKILSLAHQLFDPIGFTCPIKLIPKLLLQECWQLGISWDAKLPEYIIKRFETWKDELPALCSLKIPLRLSDLDLCESNLTLHTFCDASRSAYATCVFLRAEKEGKVTSQLIQARSRVAPLKKLSIPRLELLACNIGARLADSVKKDLKLENIESFFWVKKQWHEGPSWLRDSREKWPDFELSPDENIVYAEKKKIIVSSLNKKNDEFYNGISSYKRLIRITGWIYRFYENSRTCNKKTGKLSDDELKKAEITILKKVQDDSFQGEKIQHLKSLSTFTDSNGILRIKTKLIMREDDENFKFPLVLPSDHHVVKSLILYKHQELGHPGVQYLMAALRENYWILKSRTIKMILKTCIICQRFSVKKPEIPKGTLPEYLVKNASIFEVIRVDVAGPLISKDNKKIWIALFTCAIYRAVHLELLTSLSTDNFILALKRFISRRERPLVIYSDNGSNFVGTENCLRNINLERLKTSFPSISWKFIPPGAPWWCGFWERLIGLLKRILRKVLGRTSLDYQEIETVLCDCESLLNSRPLTYVSDDPNDLCPLTPDLFLKEIRNSSTRDLDRIKFPDKTELNKRLAYRRRLMNDLRVRFRNEYLSQLLQKMRIRTQKYIPEIGDIVLISNESLKRIDWPLGRILQIYTSGDGIVRAKVKTLSGVVVRPIQKLCPLELDVWQVVNKSRETINSGSNSERLDCVPTIPDYVPIVPDSDVKTARSGRNIRTPNRYRT</sequence>
<dbReference type="Pfam" id="PF05380">
    <property type="entry name" value="Peptidase_A17"/>
    <property type="match status" value="1"/>
</dbReference>
<dbReference type="Gene3D" id="1.10.340.70">
    <property type="match status" value="1"/>
</dbReference>
<dbReference type="PANTHER" id="PTHR47331">
    <property type="entry name" value="PHD-TYPE DOMAIN-CONTAINING PROTEIN"/>
    <property type="match status" value="1"/>
</dbReference>
<dbReference type="InterPro" id="IPR036397">
    <property type="entry name" value="RNaseH_sf"/>
</dbReference>
<proteinExistence type="predicted"/>
<name>A0A8X6VFP8_TRICX</name>
<evidence type="ECO:0000313" key="2">
    <source>
        <dbReference type="EMBL" id="GFY10939.1"/>
    </source>
</evidence>
<dbReference type="Gene3D" id="3.30.420.10">
    <property type="entry name" value="Ribonuclease H-like superfamily/Ribonuclease H"/>
    <property type="match status" value="1"/>
</dbReference>
<comment type="caution">
    <text evidence="2">The sequence shown here is derived from an EMBL/GenBank/DDBJ whole genome shotgun (WGS) entry which is preliminary data.</text>
</comment>
<dbReference type="GO" id="GO:0015074">
    <property type="term" value="P:DNA integration"/>
    <property type="evidence" value="ECO:0007669"/>
    <property type="project" value="InterPro"/>
</dbReference>
<dbReference type="InterPro" id="IPR012337">
    <property type="entry name" value="RNaseH-like_sf"/>
</dbReference>
<accession>A0A8X6VFP8</accession>
<dbReference type="InterPro" id="IPR008042">
    <property type="entry name" value="Retrotrans_Pao"/>
</dbReference>
<dbReference type="AlphaFoldDB" id="A0A8X6VFP8"/>
<feature type="domain" description="Integrase catalytic" evidence="1">
    <location>
        <begin position="457"/>
        <end position="643"/>
    </location>
</feature>
<dbReference type="InterPro" id="IPR041588">
    <property type="entry name" value="Integrase_H2C2"/>
</dbReference>
<dbReference type="InterPro" id="IPR040676">
    <property type="entry name" value="DUF5641"/>
</dbReference>
<dbReference type="Proteomes" id="UP000887159">
    <property type="component" value="Unassembled WGS sequence"/>
</dbReference>
<evidence type="ECO:0000313" key="3">
    <source>
        <dbReference type="Proteomes" id="UP000887159"/>
    </source>
</evidence>
<dbReference type="PROSITE" id="PS50994">
    <property type="entry name" value="INTEGRASE"/>
    <property type="match status" value="1"/>
</dbReference>
<keyword evidence="3" id="KW-1185">Reference proteome</keyword>